<dbReference type="InterPro" id="IPR000182">
    <property type="entry name" value="GNAT_dom"/>
</dbReference>
<dbReference type="Pfam" id="PF24553">
    <property type="entry name" value="Rv0428c_C"/>
    <property type="match status" value="1"/>
</dbReference>
<dbReference type="InterPro" id="IPR016181">
    <property type="entry name" value="Acyl_CoA_acyltransferase"/>
</dbReference>
<dbReference type="InterPro" id="IPR056935">
    <property type="entry name" value="Rv0428c-like_C"/>
</dbReference>
<dbReference type="PROSITE" id="PS51186">
    <property type="entry name" value="GNAT"/>
    <property type="match status" value="1"/>
</dbReference>
<reference evidence="7 8" key="1">
    <citation type="submission" date="2018-03" db="EMBL/GenBank/DDBJ databases">
        <title>Genomic Encyclopedia of Type Strains, Phase III (KMG-III): the genomes of soil and plant-associated and newly described type strains.</title>
        <authorList>
            <person name="Whitman W."/>
        </authorList>
    </citation>
    <scope>NUCLEOTIDE SEQUENCE [LARGE SCALE GENOMIC DNA]</scope>
    <source>
        <strain evidence="7 8">CGMCC 4.7104</strain>
    </source>
</reference>
<evidence type="ECO:0000256" key="3">
    <source>
        <dbReference type="ARBA" id="ARBA00023211"/>
    </source>
</evidence>
<feature type="region of interest" description="Disordered" evidence="5">
    <location>
        <begin position="352"/>
        <end position="384"/>
    </location>
</feature>
<keyword evidence="1" id="KW-0479">Metal-binding</keyword>
<dbReference type="PROSITE" id="PS51409">
    <property type="entry name" value="ARGINASE_2"/>
    <property type="match status" value="1"/>
</dbReference>
<evidence type="ECO:0000313" key="8">
    <source>
        <dbReference type="Proteomes" id="UP000238312"/>
    </source>
</evidence>
<dbReference type="Proteomes" id="UP000238312">
    <property type="component" value="Unassembled WGS sequence"/>
</dbReference>
<dbReference type="PANTHER" id="PTHR43782">
    <property type="entry name" value="ARGINASE"/>
    <property type="match status" value="1"/>
</dbReference>
<feature type="domain" description="N-acetyltransferase" evidence="6">
    <location>
        <begin position="383"/>
        <end position="509"/>
    </location>
</feature>
<dbReference type="EMBL" id="PVNG01000005">
    <property type="protein sequence ID" value="PRX66725.1"/>
    <property type="molecule type" value="Genomic_DNA"/>
</dbReference>
<dbReference type="AlphaFoldDB" id="A0A2T0N3H9"/>
<comment type="similarity">
    <text evidence="4">Belongs to the arginase family.</text>
</comment>
<dbReference type="PANTHER" id="PTHR43782:SF3">
    <property type="entry name" value="ARGINASE"/>
    <property type="match status" value="1"/>
</dbReference>
<dbReference type="Gene3D" id="3.40.630.30">
    <property type="match status" value="1"/>
</dbReference>
<keyword evidence="2" id="KW-0378">Hydrolase</keyword>
<evidence type="ECO:0000256" key="4">
    <source>
        <dbReference type="PROSITE-ProRule" id="PRU00742"/>
    </source>
</evidence>
<keyword evidence="3" id="KW-0464">Manganese</keyword>
<dbReference type="PRINTS" id="PR00116">
    <property type="entry name" value="ARGINASE"/>
</dbReference>
<organism evidence="7 8">
    <name type="scientific">Nonomuraea fuscirosea</name>
    <dbReference type="NCBI Taxonomy" id="1291556"/>
    <lineage>
        <taxon>Bacteria</taxon>
        <taxon>Bacillati</taxon>
        <taxon>Actinomycetota</taxon>
        <taxon>Actinomycetes</taxon>
        <taxon>Streptosporangiales</taxon>
        <taxon>Streptosporangiaceae</taxon>
        <taxon>Nonomuraea</taxon>
    </lineage>
</organism>
<sequence length="509" mass="53552">MRTVVEVPQWQGSRSPTAPKLVEGAARLAAMVPADAHVRVETGGTLAETAARVRHALPAGGFTVTVGGDCGVELEPVAAALRRYGDRLHVVWFDAHGDLNTPDSSPSGAFHGMIVRTLLGEGPPDLVPSPALRPDRLALAGTRALDPAEADYIRLAGIGGPAGVADGALVYVHVDLDVLDGFSSVGYPEPDGLSPDALIAAVAELAARHEVVGLGITEYAPADPADEDLLKWLVPELVRLCAGSGARQIERRAVAAWPASHAEERDGWLLRHTPGVDRKRSNSALPLATSSPSVAAMETFYADRGLPAIVQVSPAEQHAELDAALAARGYAKTGETLVMTADADTVIAAATKNEPAALDGGPATGPTGDPRPAGEPGPAGAGGVERVADRGRWAELFAAVTGAADSMPVVRRIEPETMLLVAADGAGLGLAVMDDGWTGVFCMATHPDRRRRGVAGAVMAELARWSRERDAPRLYLQVEEDNHPARALYEGLGFTTSHHYHYRREDRRE</sequence>
<evidence type="ECO:0000256" key="2">
    <source>
        <dbReference type="ARBA" id="ARBA00022801"/>
    </source>
</evidence>
<dbReference type="InterPro" id="IPR023696">
    <property type="entry name" value="Ureohydrolase_dom_sf"/>
</dbReference>
<dbReference type="Pfam" id="PF00491">
    <property type="entry name" value="Arginase"/>
    <property type="match status" value="2"/>
</dbReference>
<proteinExistence type="inferred from homology"/>
<protein>
    <submittedName>
        <fullName evidence="7">Arginase family protein</fullName>
    </submittedName>
</protein>
<evidence type="ECO:0000259" key="6">
    <source>
        <dbReference type="PROSITE" id="PS51186"/>
    </source>
</evidence>
<dbReference type="SUPFAM" id="SSF52768">
    <property type="entry name" value="Arginase/deacetylase"/>
    <property type="match status" value="1"/>
</dbReference>
<evidence type="ECO:0000313" key="7">
    <source>
        <dbReference type="EMBL" id="PRX66725.1"/>
    </source>
</evidence>
<evidence type="ECO:0000256" key="5">
    <source>
        <dbReference type="SAM" id="MobiDB-lite"/>
    </source>
</evidence>
<gene>
    <name evidence="7" type="ORF">B0I32_105165</name>
</gene>
<comment type="caution">
    <text evidence="7">The sequence shown here is derived from an EMBL/GenBank/DDBJ whole genome shotgun (WGS) entry which is preliminary data.</text>
</comment>
<dbReference type="GO" id="GO:0004053">
    <property type="term" value="F:arginase activity"/>
    <property type="evidence" value="ECO:0007669"/>
    <property type="project" value="TreeGrafter"/>
</dbReference>
<dbReference type="Gene3D" id="3.40.800.10">
    <property type="entry name" value="Ureohydrolase domain"/>
    <property type="match status" value="1"/>
</dbReference>
<dbReference type="GO" id="GO:0030145">
    <property type="term" value="F:manganese ion binding"/>
    <property type="evidence" value="ECO:0007669"/>
    <property type="project" value="TreeGrafter"/>
</dbReference>
<dbReference type="CDD" id="cd09999">
    <property type="entry name" value="Arginase-like_1"/>
    <property type="match status" value="1"/>
</dbReference>
<name>A0A2T0N3H9_9ACTN</name>
<dbReference type="SUPFAM" id="SSF55729">
    <property type="entry name" value="Acyl-CoA N-acyltransferases (Nat)"/>
    <property type="match status" value="1"/>
</dbReference>
<dbReference type="Pfam" id="PF00583">
    <property type="entry name" value="Acetyltransf_1"/>
    <property type="match status" value="1"/>
</dbReference>
<dbReference type="InterPro" id="IPR006035">
    <property type="entry name" value="Ureohydrolase"/>
</dbReference>
<dbReference type="CDD" id="cd04301">
    <property type="entry name" value="NAT_SF"/>
    <property type="match status" value="1"/>
</dbReference>
<keyword evidence="8" id="KW-1185">Reference proteome</keyword>
<dbReference type="GO" id="GO:0005737">
    <property type="term" value="C:cytoplasm"/>
    <property type="evidence" value="ECO:0007669"/>
    <property type="project" value="TreeGrafter"/>
</dbReference>
<accession>A0A2T0N3H9</accession>
<dbReference type="RefSeq" id="WP_219911780.1">
    <property type="nucleotide sequence ID" value="NZ_PVNG01000005.1"/>
</dbReference>
<evidence type="ECO:0000256" key="1">
    <source>
        <dbReference type="ARBA" id="ARBA00022723"/>
    </source>
</evidence>
<dbReference type="GO" id="GO:0016747">
    <property type="term" value="F:acyltransferase activity, transferring groups other than amino-acyl groups"/>
    <property type="evidence" value="ECO:0007669"/>
    <property type="project" value="InterPro"/>
</dbReference>
<feature type="compositionally biased region" description="Low complexity" evidence="5">
    <location>
        <begin position="352"/>
        <end position="376"/>
    </location>
</feature>